<proteinExistence type="inferred from homology"/>
<comment type="catalytic activity">
    <reaction evidence="8">
        <text>DNA(n) + a 2'-deoxyribonucleoside 5'-triphosphate = DNA(n+1) + diphosphate</text>
        <dbReference type="Rhea" id="RHEA:22508"/>
        <dbReference type="Rhea" id="RHEA-COMP:17339"/>
        <dbReference type="Rhea" id="RHEA-COMP:17340"/>
        <dbReference type="ChEBI" id="CHEBI:33019"/>
        <dbReference type="ChEBI" id="CHEBI:61560"/>
        <dbReference type="ChEBI" id="CHEBI:173112"/>
        <dbReference type="EC" id="2.7.7.7"/>
    </reaction>
</comment>
<evidence type="ECO:0000256" key="2">
    <source>
        <dbReference type="ARBA" id="ARBA00012417"/>
    </source>
</evidence>
<dbReference type="PANTHER" id="PTHR11669">
    <property type="entry name" value="REPLICATION FACTOR C / DNA POLYMERASE III GAMMA-TAU SUBUNIT"/>
    <property type="match status" value="1"/>
</dbReference>
<keyword evidence="7" id="KW-0548">Nucleotidyltransferase</keyword>
<dbReference type="CDD" id="cd00009">
    <property type="entry name" value="AAA"/>
    <property type="match status" value="1"/>
</dbReference>
<dbReference type="InterPro" id="IPR050238">
    <property type="entry name" value="DNA_Rep/Repair_Clamp_Loader"/>
</dbReference>
<dbReference type="GO" id="GO:0003887">
    <property type="term" value="F:DNA-directed DNA polymerase activity"/>
    <property type="evidence" value="ECO:0007669"/>
    <property type="project" value="UniProtKB-KW"/>
</dbReference>
<dbReference type="Gene3D" id="3.40.50.300">
    <property type="entry name" value="P-loop containing nucleotide triphosphate hydrolases"/>
    <property type="match status" value="1"/>
</dbReference>
<evidence type="ECO:0000256" key="5">
    <source>
        <dbReference type="ARBA" id="ARBA00022833"/>
    </source>
</evidence>
<evidence type="ECO:0000259" key="9">
    <source>
        <dbReference type="SMART" id="SM00382"/>
    </source>
</evidence>
<reference evidence="10" key="1">
    <citation type="submission" date="2018-05" db="EMBL/GenBank/DDBJ databases">
        <authorList>
            <person name="Lanie J.A."/>
            <person name="Ng W.-L."/>
            <person name="Kazmierczak K.M."/>
            <person name="Andrzejewski T.M."/>
            <person name="Davidsen T.M."/>
            <person name="Wayne K.J."/>
            <person name="Tettelin H."/>
            <person name="Glass J.I."/>
            <person name="Rusch D."/>
            <person name="Podicherti R."/>
            <person name="Tsui H.-C.T."/>
            <person name="Winkler M.E."/>
        </authorList>
    </citation>
    <scope>NUCLEOTIDE SEQUENCE</scope>
</reference>
<comment type="similarity">
    <text evidence="1">Belongs to the DnaX/STICHEL family.</text>
</comment>
<evidence type="ECO:0000256" key="6">
    <source>
        <dbReference type="ARBA" id="ARBA00022840"/>
    </source>
</evidence>
<dbReference type="GO" id="GO:0046872">
    <property type="term" value="F:metal ion binding"/>
    <property type="evidence" value="ECO:0007669"/>
    <property type="project" value="UniProtKB-KW"/>
</dbReference>
<dbReference type="InterPro" id="IPR003593">
    <property type="entry name" value="AAA+_ATPase"/>
</dbReference>
<evidence type="ECO:0000256" key="4">
    <source>
        <dbReference type="ARBA" id="ARBA00022741"/>
    </source>
</evidence>
<protein>
    <recommendedName>
        <fullName evidence="2">DNA-directed DNA polymerase</fullName>
        <ecNumber evidence="2">2.7.7.7</ecNumber>
    </recommendedName>
</protein>
<name>A0A382DAM5_9ZZZZ</name>
<dbReference type="InterPro" id="IPR012763">
    <property type="entry name" value="DNA_pol_III_sug/sutau_N"/>
</dbReference>
<sequence>MNKKTSDSAQSGGTSANDSAYQVLARKYRPQKFSELVGQDALVRTITNAIREDRVAHSFILTGVRGVGKTTTARIIARSLNCVGADGQGGPTISPCGICEHCKAIADSRDVDVLEMDAASRTGVDNIRELLDGVRYLPASARFKIYIIDEVHMLSIAAFNALLKTLEEPPPHVKFIFATTEIRKLPVTVLSRCQRFDLRRIGAEQLVAHFGSVAESEGVKAEAEALKLIA</sequence>
<dbReference type="PANTHER" id="PTHR11669:SF0">
    <property type="entry name" value="PROTEIN STICHEL-LIKE 2"/>
    <property type="match status" value="1"/>
</dbReference>
<dbReference type="AlphaFoldDB" id="A0A382DAM5"/>
<gene>
    <name evidence="10" type="ORF">METZ01_LOCUS188053</name>
</gene>
<dbReference type="Pfam" id="PF13177">
    <property type="entry name" value="DNA_pol3_delta2"/>
    <property type="match status" value="1"/>
</dbReference>
<keyword evidence="7" id="KW-0239">DNA-directed DNA polymerase</keyword>
<evidence type="ECO:0000313" key="10">
    <source>
        <dbReference type="EMBL" id="SVB35199.1"/>
    </source>
</evidence>
<dbReference type="NCBIfam" id="TIGR02397">
    <property type="entry name" value="dnaX_nterm"/>
    <property type="match status" value="1"/>
</dbReference>
<dbReference type="SUPFAM" id="SSF52540">
    <property type="entry name" value="P-loop containing nucleoside triphosphate hydrolases"/>
    <property type="match status" value="1"/>
</dbReference>
<dbReference type="GO" id="GO:0009360">
    <property type="term" value="C:DNA polymerase III complex"/>
    <property type="evidence" value="ECO:0007669"/>
    <property type="project" value="InterPro"/>
</dbReference>
<keyword evidence="3" id="KW-0479">Metal-binding</keyword>
<evidence type="ECO:0000256" key="3">
    <source>
        <dbReference type="ARBA" id="ARBA00022723"/>
    </source>
</evidence>
<feature type="domain" description="AAA+ ATPase" evidence="9">
    <location>
        <begin position="55"/>
        <end position="202"/>
    </location>
</feature>
<dbReference type="FunFam" id="3.40.50.300:FF:000014">
    <property type="entry name" value="DNA polymerase III subunit gamma/tau"/>
    <property type="match status" value="1"/>
</dbReference>
<keyword evidence="6" id="KW-0067">ATP-binding</keyword>
<evidence type="ECO:0000256" key="1">
    <source>
        <dbReference type="ARBA" id="ARBA00006360"/>
    </source>
</evidence>
<dbReference type="InterPro" id="IPR027417">
    <property type="entry name" value="P-loop_NTPase"/>
</dbReference>
<dbReference type="GO" id="GO:0005524">
    <property type="term" value="F:ATP binding"/>
    <property type="evidence" value="ECO:0007669"/>
    <property type="project" value="UniProtKB-KW"/>
</dbReference>
<dbReference type="EMBL" id="UINC01038333">
    <property type="protein sequence ID" value="SVB35199.1"/>
    <property type="molecule type" value="Genomic_DNA"/>
</dbReference>
<evidence type="ECO:0000256" key="7">
    <source>
        <dbReference type="ARBA" id="ARBA00022932"/>
    </source>
</evidence>
<dbReference type="EC" id="2.7.7.7" evidence="2"/>
<keyword evidence="4" id="KW-0547">Nucleotide-binding</keyword>
<dbReference type="GO" id="GO:0006261">
    <property type="term" value="P:DNA-templated DNA replication"/>
    <property type="evidence" value="ECO:0007669"/>
    <property type="project" value="TreeGrafter"/>
</dbReference>
<feature type="non-terminal residue" evidence="10">
    <location>
        <position position="230"/>
    </location>
</feature>
<organism evidence="10">
    <name type="scientific">marine metagenome</name>
    <dbReference type="NCBI Taxonomy" id="408172"/>
    <lineage>
        <taxon>unclassified sequences</taxon>
        <taxon>metagenomes</taxon>
        <taxon>ecological metagenomes</taxon>
    </lineage>
</organism>
<dbReference type="SMART" id="SM00382">
    <property type="entry name" value="AAA"/>
    <property type="match status" value="1"/>
</dbReference>
<accession>A0A382DAM5</accession>
<keyword evidence="5" id="KW-0862">Zinc</keyword>
<evidence type="ECO:0000256" key="8">
    <source>
        <dbReference type="ARBA" id="ARBA00049244"/>
    </source>
</evidence>
<keyword evidence="7" id="KW-0808">Transferase</keyword>